<evidence type="ECO:0000256" key="7">
    <source>
        <dbReference type="ARBA" id="ARBA00022729"/>
    </source>
</evidence>
<keyword evidence="9 10" id="KW-0998">Cell outer membrane</keyword>
<dbReference type="InterPro" id="IPR037224">
    <property type="entry name" value="PapC_N_sf"/>
</dbReference>
<dbReference type="SUPFAM" id="SSF141729">
    <property type="entry name" value="FimD N-terminal domain-like"/>
    <property type="match status" value="1"/>
</dbReference>
<dbReference type="InterPro" id="IPR025949">
    <property type="entry name" value="PapC-like_C"/>
</dbReference>
<evidence type="ECO:0000256" key="6">
    <source>
        <dbReference type="ARBA" id="ARBA00022692"/>
    </source>
</evidence>
<dbReference type="FunFam" id="2.60.40.3110:FF:000001">
    <property type="entry name" value="Putative fimbrial outer membrane usher"/>
    <property type="match status" value="1"/>
</dbReference>
<dbReference type="Gene3D" id="2.60.40.2070">
    <property type="match status" value="1"/>
</dbReference>
<dbReference type="GO" id="GO:0009279">
    <property type="term" value="C:cell outer membrane"/>
    <property type="evidence" value="ECO:0007669"/>
    <property type="project" value="UniProtKB-SubCell"/>
</dbReference>
<name>A0A4R6EL57_SCAGO</name>
<evidence type="ECO:0000256" key="10">
    <source>
        <dbReference type="RuleBase" id="RU003884"/>
    </source>
</evidence>
<dbReference type="Gene3D" id="2.60.40.3110">
    <property type="match status" value="1"/>
</dbReference>
<evidence type="ECO:0000256" key="5">
    <source>
        <dbReference type="ARBA" id="ARBA00022558"/>
    </source>
</evidence>
<dbReference type="OrthoDB" id="6554712at2"/>
<comment type="similarity">
    <text evidence="2 10">Belongs to the fimbrial export usher family.</text>
</comment>
<keyword evidence="8 10" id="KW-0472">Membrane</keyword>
<dbReference type="Pfam" id="PF13954">
    <property type="entry name" value="PapC_N"/>
    <property type="match status" value="1"/>
</dbReference>
<evidence type="ECO:0000256" key="8">
    <source>
        <dbReference type="ARBA" id="ARBA00023136"/>
    </source>
</evidence>
<dbReference type="Proteomes" id="UP000295530">
    <property type="component" value="Unassembled WGS sequence"/>
</dbReference>
<reference evidence="13 14" key="1">
    <citation type="submission" date="2019-03" db="EMBL/GenBank/DDBJ databases">
        <title>Genomic analyses of the natural microbiome of Caenorhabditis elegans.</title>
        <authorList>
            <person name="Samuel B."/>
        </authorList>
    </citation>
    <scope>NUCLEOTIDE SEQUENCE [LARGE SCALE GENOMIC DNA]</scope>
    <source>
        <strain evidence="13 14">BIGb0156</strain>
    </source>
</reference>
<proteinExistence type="inferred from homology"/>
<keyword evidence="3 10" id="KW-0813">Transport</keyword>
<keyword evidence="7" id="KW-0732">Signal</keyword>
<dbReference type="RefSeq" id="WP_133460979.1">
    <property type="nucleotide sequence ID" value="NZ_SNVX01000004.1"/>
</dbReference>
<dbReference type="EMBL" id="SNVX01000004">
    <property type="protein sequence ID" value="TDN59568.1"/>
    <property type="molecule type" value="Genomic_DNA"/>
</dbReference>
<keyword evidence="5 10" id="KW-1029">Fimbrium biogenesis</keyword>
<evidence type="ECO:0000313" key="13">
    <source>
        <dbReference type="EMBL" id="TDN59568.1"/>
    </source>
</evidence>
<dbReference type="InterPro" id="IPR025885">
    <property type="entry name" value="PapC_N"/>
</dbReference>
<dbReference type="InterPro" id="IPR043142">
    <property type="entry name" value="PapC-like_C_sf"/>
</dbReference>
<dbReference type="PANTHER" id="PTHR30451:SF21">
    <property type="entry name" value="FIMBRIAL USHER DOMAIN-CONTAINING PROTEIN YDET-RELATED"/>
    <property type="match status" value="1"/>
</dbReference>
<keyword evidence="4" id="KW-1134">Transmembrane beta strand</keyword>
<dbReference type="PROSITE" id="PS01151">
    <property type="entry name" value="FIMBRIAL_USHER"/>
    <property type="match status" value="1"/>
</dbReference>
<dbReference type="GO" id="GO:0009297">
    <property type="term" value="P:pilus assembly"/>
    <property type="evidence" value="ECO:0007669"/>
    <property type="project" value="InterPro"/>
</dbReference>
<comment type="subcellular location">
    <subcellularLocation>
        <location evidence="1 10">Cell outer membrane</location>
        <topology evidence="1 10">Multi-pass membrane protein</topology>
    </subcellularLocation>
</comment>
<evidence type="ECO:0000259" key="12">
    <source>
        <dbReference type="Pfam" id="PF13954"/>
    </source>
</evidence>
<evidence type="ECO:0000256" key="3">
    <source>
        <dbReference type="ARBA" id="ARBA00022448"/>
    </source>
</evidence>
<dbReference type="FunFam" id="2.60.40.2610:FF:000001">
    <property type="entry name" value="Outer membrane fimbrial usher protein"/>
    <property type="match status" value="1"/>
</dbReference>
<sequence>MESNNIKNIQEKDSFRGKCNKKGSSAVKGNRAACSFLLKPLSFFILLSLPGFASSAETFNPEMLKAIGDGGDLQDVNLDYFAEKGGQMPGTYQVDIYLNNQQVDSRSIEFVSLPDAPGKLYGSITPAEMADYGVKLDTFPDLKAVPQDAKLTKPLSAYVPQATENLDLSRKRYDITVPQIGVNVRPRNSVDQKRWDNGIAAFMLNYSYSGSTTEHDNSGQSQSNFINLRAGVNLAAWRLRNYSTYSDQHTDGSHGGSDTNTSKFESINTYLQRDVHFLQGGQLTLGEYSTPSDVFDSFQFTGIQLASDDQMLPDSMNQFAPTVRGIAKSNAQVSIKQNGYVIYQTNVSPGPFAITDLYPSGNGGDMEVTVTESDGSTTKFTVATSSVPILQREGRFKYNLALGQYRTGNDDTETPKFVQLSNIYGLTSRTTVYGGVQYAENYRSANVGVGFDLGAVGAVSFDATQATSEFDNDTLGTQKGQSYRAMYAKNFEATDTNLQIAGYRYSTKGFYAFSDVQDYQKDTDSDFDNYNRTHNQRSKMQLSVNQNIGDYGSIYISGSQQDYWGGDGKEKLLQLGYNTSLYGISYGFNYNYSKNPGMTEADQVFAFNLSVPLDKFMGPSGSWATYSMNTKRHGSTVQQAGVSGTLLEDRNLSYAVQQGYENQGNGASGNASLDYKGGSGEANLGYSYDQDTRQWNYGLQGGVLIHQNGITLSQPMGDTVALVKAPGADDVRVENNSGVHTDGRGYAVVPFAQPYRKNSVALETESFGDDVDMDMSSQTVIPTRGAVVVADFKTRVGQRALVQLLFMGKPVPFGATVSLLDKESTVTGIVSENGEVYLTGLPESGTIRAKWGNGSNEQCKGTYSLASSNASDPSALVKQITAQCQ</sequence>
<dbReference type="PANTHER" id="PTHR30451">
    <property type="entry name" value="OUTER MEMBRANE USHER PROTEIN"/>
    <property type="match status" value="1"/>
</dbReference>
<evidence type="ECO:0000256" key="4">
    <source>
        <dbReference type="ARBA" id="ARBA00022452"/>
    </source>
</evidence>
<accession>A0A4R6EL57</accession>
<feature type="domain" description="PapC-like C-terminal" evidence="11">
    <location>
        <begin position="808"/>
        <end position="865"/>
    </location>
</feature>
<dbReference type="GO" id="GO:0015473">
    <property type="term" value="F:fimbrial usher porin activity"/>
    <property type="evidence" value="ECO:0007669"/>
    <property type="project" value="InterPro"/>
</dbReference>
<keyword evidence="6 10" id="KW-0812">Transmembrane</keyword>
<dbReference type="AlphaFoldDB" id="A0A4R6EL57"/>
<evidence type="ECO:0000256" key="2">
    <source>
        <dbReference type="ARBA" id="ARBA00008064"/>
    </source>
</evidence>
<feature type="domain" description="PapC N-terminal" evidence="12">
    <location>
        <begin position="58"/>
        <end position="209"/>
    </location>
</feature>
<dbReference type="Pfam" id="PF13953">
    <property type="entry name" value="PapC_C"/>
    <property type="match status" value="1"/>
</dbReference>
<protein>
    <submittedName>
        <fullName evidence="13">Outer membrane usher protein</fullName>
    </submittedName>
</protein>
<evidence type="ECO:0000313" key="14">
    <source>
        <dbReference type="Proteomes" id="UP000295530"/>
    </source>
</evidence>
<dbReference type="InterPro" id="IPR042186">
    <property type="entry name" value="FimD_plug_dom"/>
</dbReference>
<dbReference type="Pfam" id="PF00577">
    <property type="entry name" value="Usher"/>
    <property type="match status" value="1"/>
</dbReference>
<organism evidence="13 14">
    <name type="scientific">Scandinavium goeteborgense</name>
    <dbReference type="NCBI Taxonomy" id="1851514"/>
    <lineage>
        <taxon>Bacteria</taxon>
        <taxon>Pseudomonadati</taxon>
        <taxon>Pseudomonadota</taxon>
        <taxon>Gammaproteobacteria</taxon>
        <taxon>Enterobacterales</taxon>
        <taxon>Enterobacteriaceae</taxon>
        <taxon>Scandinavium</taxon>
    </lineage>
</organism>
<dbReference type="InterPro" id="IPR000015">
    <property type="entry name" value="Fimb_usher"/>
</dbReference>
<keyword evidence="14" id="KW-1185">Reference proteome</keyword>
<evidence type="ECO:0000259" key="11">
    <source>
        <dbReference type="Pfam" id="PF13953"/>
    </source>
</evidence>
<comment type="caution">
    <text evidence="13">The sequence shown here is derived from an EMBL/GenBank/DDBJ whole genome shotgun (WGS) entry which is preliminary data.</text>
</comment>
<evidence type="ECO:0000256" key="9">
    <source>
        <dbReference type="ARBA" id="ARBA00023237"/>
    </source>
</evidence>
<dbReference type="Gene3D" id="2.60.40.2610">
    <property type="entry name" value="Outer membrane usher protein FimD, plug domain"/>
    <property type="match status" value="1"/>
</dbReference>
<dbReference type="Gene3D" id="3.10.20.410">
    <property type="match status" value="1"/>
</dbReference>
<gene>
    <name evidence="13" type="ORF">EC847_104174</name>
</gene>
<evidence type="ECO:0000256" key="1">
    <source>
        <dbReference type="ARBA" id="ARBA00004571"/>
    </source>
</evidence>
<dbReference type="InterPro" id="IPR018030">
    <property type="entry name" value="Fimbrial_membr_usher_CS"/>
</dbReference>